<sequence>MGCYGFRSSCAAYPLSRFQTKLNKGVYTLIIATLIVPPLTILAALPATLLYLFMQRWFISGLASGAVKG</sequence>
<evidence type="ECO:0000313" key="2">
    <source>
        <dbReference type="EMBL" id="AIQ12007.1"/>
    </source>
</evidence>
<proteinExistence type="predicted"/>
<evidence type="ECO:0000313" key="3">
    <source>
        <dbReference type="Proteomes" id="UP000029409"/>
    </source>
</evidence>
<accession>A0A089HLP8</accession>
<reference evidence="2 3" key="1">
    <citation type="submission" date="2014-08" db="EMBL/GenBank/DDBJ databases">
        <title>Comparative genomics of the Paenibacillus odorifer group.</title>
        <authorList>
            <person name="den Bakker H.C."/>
            <person name="Tsai Y.-C."/>
            <person name="Martin N."/>
            <person name="Korlach J."/>
            <person name="Wiedmann M."/>
        </authorList>
    </citation>
    <scope>NUCLEOTIDE SEQUENCE [LARGE SCALE GENOMIC DNA]</scope>
    <source>
        <strain evidence="2 3">DSM 1735</strain>
    </source>
</reference>
<dbReference type="AlphaFoldDB" id="A0A089HLP8"/>
<keyword evidence="3" id="KW-1185">Reference proteome</keyword>
<evidence type="ECO:0008006" key="4">
    <source>
        <dbReference type="Google" id="ProtNLM"/>
    </source>
</evidence>
<name>A0A089HLP8_PAEDU</name>
<gene>
    <name evidence="2" type="ORF">PDUR_08720</name>
</gene>
<feature type="transmembrane region" description="Helical" evidence="1">
    <location>
        <begin position="26"/>
        <end position="53"/>
    </location>
</feature>
<keyword evidence="1" id="KW-0812">Transmembrane</keyword>
<protein>
    <recommendedName>
        <fullName evidence="4">ABC transmembrane type-1 domain-containing protein</fullName>
    </recommendedName>
</protein>
<dbReference type="RefSeq" id="WP_042205878.1">
    <property type="nucleotide sequence ID" value="NZ_CP009288.1"/>
</dbReference>
<dbReference type="STRING" id="44251.PDUR_08720"/>
<dbReference type="Proteomes" id="UP000029409">
    <property type="component" value="Chromosome"/>
</dbReference>
<dbReference type="KEGG" id="pdu:PDUR_08720"/>
<keyword evidence="1" id="KW-0472">Membrane</keyword>
<keyword evidence="1" id="KW-1133">Transmembrane helix</keyword>
<organism evidence="2 3">
    <name type="scientific">Paenibacillus durus</name>
    <name type="common">Paenibacillus azotofixans</name>
    <dbReference type="NCBI Taxonomy" id="44251"/>
    <lineage>
        <taxon>Bacteria</taxon>
        <taxon>Bacillati</taxon>
        <taxon>Bacillota</taxon>
        <taxon>Bacilli</taxon>
        <taxon>Bacillales</taxon>
        <taxon>Paenibacillaceae</taxon>
        <taxon>Paenibacillus</taxon>
    </lineage>
</organism>
<dbReference type="EMBL" id="CP009288">
    <property type="protein sequence ID" value="AIQ12007.1"/>
    <property type="molecule type" value="Genomic_DNA"/>
</dbReference>
<evidence type="ECO:0000256" key="1">
    <source>
        <dbReference type="SAM" id="Phobius"/>
    </source>
</evidence>